<keyword evidence="4" id="KW-0456">Lyase</keyword>
<dbReference type="PANTHER" id="PTHR39210:SF1">
    <property type="entry name" value="HEPARIN-SULFATE LYASE"/>
    <property type="match status" value="1"/>
</dbReference>
<feature type="domain" description="Heparin-sulfate lyase N-terminal" evidence="6">
    <location>
        <begin position="37"/>
        <end position="111"/>
    </location>
</feature>
<dbReference type="Gene3D" id="1.50.10.100">
    <property type="entry name" value="Chondroitin AC/alginate lyase"/>
    <property type="match status" value="1"/>
</dbReference>
<comment type="caution">
    <text evidence="7">The sequence shown here is derived from an EMBL/GenBank/DDBJ whole genome shotgun (WGS) entry which is preliminary data.</text>
</comment>
<dbReference type="RefSeq" id="WP_397082356.1">
    <property type="nucleotide sequence ID" value="NZ_JBITGY010000004.1"/>
</dbReference>
<evidence type="ECO:0000256" key="4">
    <source>
        <dbReference type="ARBA" id="ARBA00023239"/>
    </source>
</evidence>
<organism evidence="7 8">
    <name type="scientific">Nonomuraea typhae</name>
    <dbReference type="NCBI Taxonomy" id="2603600"/>
    <lineage>
        <taxon>Bacteria</taxon>
        <taxon>Bacillati</taxon>
        <taxon>Actinomycetota</taxon>
        <taxon>Actinomycetes</taxon>
        <taxon>Streptosporangiales</taxon>
        <taxon>Streptosporangiaceae</taxon>
        <taxon>Nonomuraea</taxon>
    </lineage>
</organism>
<dbReference type="InterPro" id="IPR008929">
    <property type="entry name" value="Chondroitin_lyas"/>
</dbReference>
<gene>
    <name evidence="7" type="ORF">ACIBG2_17255</name>
</gene>
<reference evidence="7 8" key="1">
    <citation type="submission" date="2024-10" db="EMBL/GenBank/DDBJ databases">
        <title>The Natural Products Discovery Center: Release of the First 8490 Sequenced Strains for Exploring Actinobacteria Biosynthetic Diversity.</title>
        <authorList>
            <person name="Kalkreuter E."/>
            <person name="Kautsar S.A."/>
            <person name="Yang D."/>
            <person name="Bader C.D."/>
            <person name="Teijaro C.N."/>
            <person name="Fluegel L."/>
            <person name="Davis C.M."/>
            <person name="Simpson J.R."/>
            <person name="Lauterbach L."/>
            <person name="Steele A.D."/>
            <person name="Gui C."/>
            <person name="Meng S."/>
            <person name="Li G."/>
            <person name="Viehrig K."/>
            <person name="Ye F."/>
            <person name="Su P."/>
            <person name="Kiefer A.F."/>
            <person name="Nichols A."/>
            <person name="Cepeda A.J."/>
            <person name="Yan W."/>
            <person name="Fan B."/>
            <person name="Jiang Y."/>
            <person name="Adhikari A."/>
            <person name="Zheng C.-J."/>
            <person name="Schuster L."/>
            <person name="Cowan T.M."/>
            <person name="Smanski M.J."/>
            <person name="Chevrette M.G."/>
            <person name="De Carvalho L.P.S."/>
            <person name="Shen B."/>
        </authorList>
    </citation>
    <scope>NUCLEOTIDE SEQUENCE [LARGE SCALE GENOMIC DNA]</scope>
    <source>
        <strain evidence="7 8">NPDC050545</strain>
    </source>
</reference>
<dbReference type="Pfam" id="PF16889">
    <property type="entry name" value="Hepar_II_III_N"/>
    <property type="match status" value="1"/>
</dbReference>
<sequence>MFFRRARERRAVCLSARLPAMDADELLSGRVRLAGLPPVNLGERVDWRADPHGNRSWMLNLHTLRWAGSLAAAYERTGEARYLDRALAVAHDWIAANPEGDRETSPWAWAEHPIALRAPVLVCLAAHTRSAPLEDSLARHAQLLADPASYRAGHNHGLDQDIGLLVTACHLGRPRLRDLAIRRMTASAELAIDDQGVLHEQAPRYAVYVHARLGIALEAIAAAPGADVPPRRRKIAGPDLPSRLSRRRAALEEHIQHATRPDGYLLPIGDGPADARPPAFSPAPAETVRVYDGGYVFGRTAWNDPGSAHYSIRFGPGRKLHGHEDHLGVTYYAHGRPILVEAGFHSYEKTPYTTWTRLPEAHNVPVVEGARFRPGTATRLRTARITPRRQSFTLDDTAYGVSRVREVVVHHGPDVLAVQDRVEGGATARSLWHFAPSLRVLTRGKGLVVLEDEDGWQVTLAQFTLPGGAPAHDSEVRRGLVSPGARRTAEVEIVVSPAAAALLTLIVPGCAAPEIAVADGGVSVTTPEGTAPCWGWT</sequence>
<protein>
    <submittedName>
        <fullName evidence="7">Heparinase II/III family protein</fullName>
    </submittedName>
</protein>
<evidence type="ECO:0000259" key="6">
    <source>
        <dbReference type="Pfam" id="PF16889"/>
    </source>
</evidence>
<keyword evidence="2" id="KW-0732">Signal</keyword>
<proteinExistence type="predicted"/>
<evidence type="ECO:0000313" key="7">
    <source>
        <dbReference type="EMBL" id="MFI6499139.1"/>
    </source>
</evidence>
<evidence type="ECO:0000259" key="5">
    <source>
        <dbReference type="Pfam" id="PF07940"/>
    </source>
</evidence>
<comment type="subcellular location">
    <subcellularLocation>
        <location evidence="1">Periplasm</location>
    </subcellularLocation>
</comment>
<dbReference type="InterPro" id="IPR031680">
    <property type="entry name" value="Hepar_II_III_N"/>
</dbReference>
<dbReference type="Pfam" id="PF07940">
    <property type="entry name" value="Hepar_II_III_C"/>
    <property type="match status" value="1"/>
</dbReference>
<dbReference type="PANTHER" id="PTHR39210">
    <property type="entry name" value="HEPARIN-SULFATE LYASE"/>
    <property type="match status" value="1"/>
</dbReference>
<dbReference type="Proteomes" id="UP001612741">
    <property type="component" value="Unassembled WGS sequence"/>
</dbReference>
<keyword evidence="3" id="KW-0574">Periplasm</keyword>
<dbReference type="EMBL" id="JBITGY010000004">
    <property type="protein sequence ID" value="MFI6499139.1"/>
    <property type="molecule type" value="Genomic_DNA"/>
</dbReference>
<accession>A0ABW7YV10</accession>
<evidence type="ECO:0000256" key="3">
    <source>
        <dbReference type="ARBA" id="ARBA00022764"/>
    </source>
</evidence>
<dbReference type="Gene3D" id="2.70.98.70">
    <property type="match status" value="1"/>
</dbReference>
<name>A0ABW7YV10_9ACTN</name>
<evidence type="ECO:0000256" key="1">
    <source>
        <dbReference type="ARBA" id="ARBA00004418"/>
    </source>
</evidence>
<keyword evidence="8" id="KW-1185">Reference proteome</keyword>
<dbReference type="InterPro" id="IPR012480">
    <property type="entry name" value="Hepar_II_III_C"/>
</dbReference>
<dbReference type="SUPFAM" id="SSF48230">
    <property type="entry name" value="Chondroitin AC/alginate lyase"/>
    <property type="match status" value="1"/>
</dbReference>
<feature type="domain" description="Heparinase II/III-like C-terminal" evidence="5">
    <location>
        <begin position="317"/>
        <end position="497"/>
    </location>
</feature>
<evidence type="ECO:0000256" key="2">
    <source>
        <dbReference type="ARBA" id="ARBA00022729"/>
    </source>
</evidence>
<evidence type="ECO:0000313" key="8">
    <source>
        <dbReference type="Proteomes" id="UP001612741"/>
    </source>
</evidence>